<dbReference type="Pfam" id="PF00096">
    <property type="entry name" value="zf-C2H2"/>
    <property type="match status" value="2"/>
</dbReference>
<keyword evidence="11" id="KW-1185">Reference proteome</keyword>
<evidence type="ECO:0000313" key="11">
    <source>
        <dbReference type="Proteomes" id="UP000747542"/>
    </source>
</evidence>
<dbReference type="PANTHER" id="PTHR24379:SF121">
    <property type="entry name" value="C2H2-TYPE DOMAIN-CONTAINING PROTEIN"/>
    <property type="match status" value="1"/>
</dbReference>
<sequence>MRKFYAELYMKKIQRMNGIILHHSSCKYNFNKLATEPYLSGGGGPVPAEQREPPTEQDSTENQELQAWYTHADVGNKIAAELGVKVADDMRTLGKYYKTPRTIARDEYILPQGVLPDTLGRGAVEREAAMTNCNLTAITHVIQKRPFQSPLEVRDVKKPRSKALQFICCMPECAEKFNSREHLETHMKLHLGVKPFTCDVCGKVCQTESKLKTHQASHANDGFKPKCDICERSFSSRSALNKHKKMLHKPKPHVCLHCNSGFEERKYMVIHAKRAHDVDLPLEVKELQPPTSAVNFETLSAPPNQSFDPPKEHSQSDSTMLQKKTDISENTDVSISRTGFQVYCSYGAAQVPCSSRLSDSTAQLAQCLDSVKAGLDYPRCWYRGISNALDPISLTITSLRRLVYIPYCDLDCLALRWSEPPARLIQG</sequence>
<dbReference type="SMART" id="SM00355">
    <property type="entry name" value="ZnF_C2H2"/>
    <property type="match status" value="4"/>
</dbReference>
<feature type="compositionally biased region" description="Polar residues" evidence="8">
    <location>
        <begin position="295"/>
        <end position="307"/>
    </location>
</feature>
<accession>A0A8J5JU48</accession>
<feature type="domain" description="C2H2-type" evidence="9">
    <location>
        <begin position="225"/>
        <end position="253"/>
    </location>
</feature>
<reference evidence="10" key="1">
    <citation type="journal article" date="2021" name="Sci. Adv.">
        <title>The American lobster genome reveals insights on longevity, neural, and immune adaptations.</title>
        <authorList>
            <person name="Polinski J.M."/>
            <person name="Zimin A.V."/>
            <person name="Clark K.F."/>
            <person name="Kohn A.B."/>
            <person name="Sadowski N."/>
            <person name="Timp W."/>
            <person name="Ptitsyn A."/>
            <person name="Khanna P."/>
            <person name="Romanova D.Y."/>
            <person name="Williams P."/>
            <person name="Greenwood S.J."/>
            <person name="Moroz L.L."/>
            <person name="Walt D.R."/>
            <person name="Bodnar A.G."/>
        </authorList>
    </citation>
    <scope>NUCLEOTIDE SEQUENCE</scope>
    <source>
        <strain evidence="10">GMGI-L3</strain>
    </source>
</reference>
<dbReference type="EMBL" id="JAHLQT010030421">
    <property type="protein sequence ID" value="KAG7161023.1"/>
    <property type="molecule type" value="Genomic_DNA"/>
</dbReference>
<dbReference type="PANTHER" id="PTHR24379">
    <property type="entry name" value="KRAB AND ZINC FINGER DOMAIN-CONTAINING"/>
    <property type="match status" value="1"/>
</dbReference>
<comment type="caution">
    <text evidence="10">The sequence shown here is derived from an EMBL/GenBank/DDBJ whole genome shotgun (WGS) entry which is preliminary data.</text>
</comment>
<evidence type="ECO:0000256" key="7">
    <source>
        <dbReference type="PROSITE-ProRule" id="PRU00042"/>
    </source>
</evidence>
<dbReference type="PROSITE" id="PS50157">
    <property type="entry name" value="ZINC_FINGER_C2H2_2"/>
    <property type="match status" value="4"/>
</dbReference>
<feature type="domain" description="C2H2-type" evidence="9">
    <location>
        <begin position="196"/>
        <end position="223"/>
    </location>
</feature>
<evidence type="ECO:0000256" key="2">
    <source>
        <dbReference type="ARBA" id="ARBA00022723"/>
    </source>
</evidence>
<evidence type="ECO:0000313" key="10">
    <source>
        <dbReference type="EMBL" id="KAG7161023.1"/>
    </source>
</evidence>
<proteinExistence type="predicted"/>
<evidence type="ECO:0000256" key="3">
    <source>
        <dbReference type="ARBA" id="ARBA00022737"/>
    </source>
</evidence>
<feature type="region of interest" description="Disordered" evidence="8">
    <location>
        <begin position="39"/>
        <end position="61"/>
    </location>
</feature>
<keyword evidence="3" id="KW-0677">Repeat</keyword>
<organism evidence="10 11">
    <name type="scientific">Homarus americanus</name>
    <name type="common">American lobster</name>
    <dbReference type="NCBI Taxonomy" id="6706"/>
    <lineage>
        <taxon>Eukaryota</taxon>
        <taxon>Metazoa</taxon>
        <taxon>Ecdysozoa</taxon>
        <taxon>Arthropoda</taxon>
        <taxon>Crustacea</taxon>
        <taxon>Multicrustacea</taxon>
        <taxon>Malacostraca</taxon>
        <taxon>Eumalacostraca</taxon>
        <taxon>Eucarida</taxon>
        <taxon>Decapoda</taxon>
        <taxon>Pleocyemata</taxon>
        <taxon>Astacidea</taxon>
        <taxon>Nephropoidea</taxon>
        <taxon>Nephropidae</taxon>
        <taxon>Homarus</taxon>
    </lineage>
</organism>
<evidence type="ECO:0000256" key="8">
    <source>
        <dbReference type="SAM" id="MobiDB-lite"/>
    </source>
</evidence>
<dbReference type="GO" id="GO:0005634">
    <property type="term" value="C:nucleus"/>
    <property type="evidence" value="ECO:0007669"/>
    <property type="project" value="UniProtKB-SubCell"/>
</dbReference>
<protein>
    <submittedName>
        <fullName evidence="10">Zinc finger protein 74-like</fullName>
    </submittedName>
</protein>
<name>A0A8J5JU48_HOMAM</name>
<keyword evidence="5" id="KW-0862">Zinc</keyword>
<dbReference type="Gene3D" id="3.30.160.60">
    <property type="entry name" value="Classic Zinc Finger"/>
    <property type="match status" value="3"/>
</dbReference>
<evidence type="ECO:0000256" key="6">
    <source>
        <dbReference type="ARBA" id="ARBA00023242"/>
    </source>
</evidence>
<gene>
    <name evidence="10" type="primary">Znf74-L</name>
    <name evidence="10" type="ORF">Hamer_G024124</name>
</gene>
<dbReference type="GO" id="GO:0008270">
    <property type="term" value="F:zinc ion binding"/>
    <property type="evidence" value="ECO:0007669"/>
    <property type="project" value="UniProtKB-KW"/>
</dbReference>
<feature type="region of interest" description="Disordered" evidence="8">
    <location>
        <begin position="295"/>
        <end position="317"/>
    </location>
</feature>
<keyword evidence="2" id="KW-0479">Metal-binding</keyword>
<keyword evidence="6" id="KW-0539">Nucleus</keyword>
<dbReference type="InterPro" id="IPR013087">
    <property type="entry name" value="Znf_C2H2_type"/>
</dbReference>
<evidence type="ECO:0000259" key="9">
    <source>
        <dbReference type="PROSITE" id="PS50157"/>
    </source>
</evidence>
<dbReference type="FunFam" id="3.30.160.60:FF:000870">
    <property type="entry name" value="zinc finger protein 197 isoform X1"/>
    <property type="match status" value="1"/>
</dbReference>
<evidence type="ECO:0000256" key="4">
    <source>
        <dbReference type="ARBA" id="ARBA00022771"/>
    </source>
</evidence>
<feature type="domain" description="C2H2-type" evidence="9">
    <location>
        <begin position="166"/>
        <end position="195"/>
    </location>
</feature>
<evidence type="ECO:0000256" key="1">
    <source>
        <dbReference type="ARBA" id="ARBA00004123"/>
    </source>
</evidence>
<dbReference type="PROSITE" id="PS00028">
    <property type="entry name" value="ZINC_FINGER_C2H2_1"/>
    <property type="match status" value="4"/>
</dbReference>
<feature type="domain" description="C2H2-type" evidence="9">
    <location>
        <begin position="253"/>
        <end position="281"/>
    </location>
</feature>
<keyword evidence="4 7" id="KW-0863">Zinc-finger</keyword>
<comment type="subcellular location">
    <subcellularLocation>
        <location evidence="1">Nucleus</location>
    </subcellularLocation>
</comment>
<dbReference type="InterPro" id="IPR036236">
    <property type="entry name" value="Znf_C2H2_sf"/>
</dbReference>
<dbReference type="SUPFAM" id="SSF57667">
    <property type="entry name" value="beta-beta-alpha zinc fingers"/>
    <property type="match status" value="2"/>
</dbReference>
<dbReference type="AlphaFoldDB" id="A0A8J5JU48"/>
<dbReference type="Proteomes" id="UP000747542">
    <property type="component" value="Unassembled WGS sequence"/>
</dbReference>
<evidence type="ECO:0000256" key="5">
    <source>
        <dbReference type="ARBA" id="ARBA00022833"/>
    </source>
</evidence>